<protein>
    <submittedName>
        <fullName evidence="6">LysR family transcriptional regulator</fullName>
    </submittedName>
</protein>
<dbReference type="CDD" id="cd08422">
    <property type="entry name" value="PBP2_CrgA_like"/>
    <property type="match status" value="1"/>
</dbReference>
<dbReference type="SUPFAM" id="SSF53850">
    <property type="entry name" value="Periplasmic binding protein-like II"/>
    <property type="match status" value="1"/>
</dbReference>
<dbReference type="InterPro" id="IPR005119">
    <property type="entry name" value="LysR_subst-bd"/>
</dbReference>
<keyword evidence="3" id="KW-0238">DNA-binding</keyword>
<dbReference type="Gene3D" id="1.10.10.10">
    <property type="entry name" value="Winged helix-like DNA-binding domain superfamily/Winged helix DNA-binding domain"/>
    <property type="match status" value="1"/>
</dbReference>
<reference evidence="6 7" key="1">
    <citation type="submission" date="2024-02" db="EMBL/GenBank/DDBJ databases">
        <title>A novel Wenzhouxiangellaceae bacterium, isolated from coastal sediments.</title>
        <authorList>
            <person name="Du Z.-J."/>
            <person name="Ye Y.-Q."/>
            <person name="Zhang X.-Y."/>
        </authorList>
    </citation>
    <scope>NUCLEOTIDE SEQUENCE [LARGE SCALE GENOMIC DNA]</scope>
    <source>
        <strain evidence="6 7">CH-27</strain>
    </source>
</reference>
<dbReference type="GO" id="GO:0043565">
    <property type="term" value="F:sequence-specific DNA binding"/>
    <property type="evidence" value="ECO:0007669"/>
    <property type="project" value="TreeGrafter"/>
</dbReference>
<dbReference type="AlphaFoldDB" id="A0AAW9RCR0"/>
<evidence type="ECO:0000256" key="1">
    <source>
        <dbReference type="ARBA" id="ARBA00009437"/>
    </source>
</evidence>
<dbReference type="PANTHER" id="PTHR30537:SF5">
    <property type="entry name" value="HTH-TYPE TRANSCRIPTIONAL ACTIVATOR TTDR-RELATED"/>
    <property type="match status" value="1"/>
</dbReference>
<dbReference type="InterPro" id="IPR058163">
    <property type="entry name" value="LysR-type_TF_proteobact-type"/>
</dbReference>
<evidence type="ECO:0000256" key="4">
    <source>
        <dbReference type="ARBA" id="ARBA00023163"/>
    </source>
</evidence>
<dbReference type="PANTHER" id="PTHR30537">
    <property type="entry name" value="HTH-TYPE TRANSCRIPTIONAL REGULATOR"/>
    <property type="match status" value="1"/>
</dbReference>
<name>A0AAW9RCR0_9GAMM</name>
<evidence type="ECO:0000256" key="2">
    <source>
        <dbReference type="ARBA" id="ARBA00023015"/>
    </source>
</evidence>
<comment type="similarity">
    <text evidence="1">Belongs to the LysR transcriptional regulatory family.</text>
</comment>
<accession>A0AAW9RCR0</accession>
<dbReference type="EMBL" id="JAZHOG010000001">
    <property type="protein sequence ID" value="MEJ8566135.1"/>
    <property type="molecule type" value="Genomic_DNA"/>
</dbReference>
<dbReference type="PROSITE" id="PS50931">
    <property type="entry name" value="HTH_LYSR"/>
    <property type="match status" value="1"/>
</dbReference>
<comment type="caution">
    <text evidence="6">The sequence shown here is derived from an EMBL/GenBank/DDBJ whole genome shotgun (WGS) entry which is preliminary data.</text>
</comment>
<evidence type="ECO:0000313" key="7">
    <source>
        <dbReference type="Proteomes" id="UP001359886"/>
    </source>
</evidence>
<dbReference type="GO" id="GO:0006351">
    <property type="term" value="P:DNA-templated transcription"/>
    <property type="evidence" value="ECO:0007669"/>
    <property type="project" value="TreeGrafter"/>
</dbReference>
<dbReference type="FunFam" id="1.10.10.10:FF:000001">
    <property type="entry name" value="LysR family transcriptional regulator"/>
    <property type="match status" value="1"/>
</dbReference>
<keyword evidence="2" id="KW-0805">Transcription regulation</keyword>
<organism evidence="6 7">
    <name type="scientific">Elongatibacter sediminis</name>
    <dbReference type="NCBI Taxonomy" id="3119006"/>
    <lineage>
        <taxon>Bacteria</taxon>
        <taxon>Pseudomonadati</taxon>
        <taxon>Pseudomonadota</taxon>
        <taxon>Gammaproteobacteria</taxon>
        <taxon>Chromatiales</taxon>
        <taxon>Wenzhouxiangellaceae</taxon>
        <taxon>Elongatibacter</taxon>
    </lineage>
</organism>
<dbReference type="Pfam" id="PF03466">
    <property type="entry name" value="LysR_substrate"/>
    <property type="match status" value="1"/>
</dbReference>
<feature type="domain" description="HTH lysR-type" evidence="5">
    <location>
        <begin position="1"/>
        <end position="59"/>
    </location>
</feature>
<dbReference type="InterPro" id="IPR000847">
    <property type="entry name" value="LysR_HTH_N"/>
</dbReference>
<dbReference type="PRINTS" id="PR00039">
    <property type="entry name" value="HTHLYSR"/>
</dbReference>
<dbReference type="Pfam" id="PF00126">
    <property type="entry name" value="HTH_1"/>
    <property type="match status" value="1"/>
</dbReference>
<dbReference type="GO" id="GO:0003700">
    <property type="term" value="F:DNA-binding transcription factor activity"/>
    <property type="evidence" value="ECO:0007669"/>
    <property type="project" value="InterPro"/>
</dbReference>
<dbReference type="Gene3D" id="3.40.190.290">
    <property type="match status" value="1"/>
</dbReference>
<evidence type="ECO:0000259" key="5">
    <source>
        <dbReference type="PROSITE" id="PS50931"/>
    </source>
</evidence>
<keyword evidence="4" id="KW-0804">Transcription</keyword>
<dbReference type="SUPFAM" id="SSF46785">
    <property type="entry name" value="Winged helix' DNA-binding domain"/>
    <property type="match status" value="1"/>
</dbReference>
<evidence type="ECO:0000313" key="6">
    <source>
        <dbReference type="EMBL" id="MEJ8566135.1"/>
    </source>
</evidence>
<dbReference type="FunFam" id="3.40.190.290:FF:000001">
    <property type="entry name" value="Transcriptional regulator, LysR family"/>
    <property type="match status" value="1"/>
</dbReference>
<keyword evidence="7" id="KW-1185">Reference proteome</keyword>
<dbReference type="InterPro" id="IPR036390">
    <property type="entry name" value="WH_DNA-bd_sf"/>
</dbReference>
<dbReference type="Proteomes" id="UP001359886">
    <property type="component" value="Unassembled WGS sequence"/>
</dbReference>
<gene>
    <name evidence="6" type="ORF">V3330_00750</name>
</gene>
<sequence>MKHWDQLHTFVHVVESGGFSSAAARLGVSKSLVSKRISSLEQSLGTQLLFRTTRRIHPTDAGQNLFHKCEHLFSSLEEAEQSVRNLEDAPRGHLRIVCTDILGERYISLAAVRFGQIYPELKIDVHVTSRIVDLVAEGYDLAIRYGRLTDSSLKARKVYELPHVVAAAPAYFEKHGRPRRIEDLSRHSCLVATFDPCATWRFRQARKTVSIDLDGNWRSNNASALITAAVEGLGICRLPELYLRDHLEAGRLERIFDRYQYEGFPVWLVYPNTRYVSAKVRLFIDFLCENIENLTGAGTG</sequence>
<proteinExistence type="inferred from homology"/>
<dbReference type="InterPro" id="IPR036388">
    <property type="entry name" value="WH-like_DNA-bd_sf"/>
</dbReference>
<dbReference type="RefSeq" id="WP_354693458.1">
    <property type="nucleotide sequence ID" value="NZ_JAZHOG010000001.1"/>
</dbReference>
<evidence type="ECO:0000256" key="3">
    <source>
        <dbReference type="ARBA" id="ARBA00023125"/>
    </source>
</evidence>